<dbReference type="EMBL" id="KB456261">
    <property type="protein sequence ID" value="EMF15246.1"/>
    <property type="molecule type" value="Genomic_DNA"/>
</dbReference>
<feature type="region of interest" description="Disordered" evidence="1">
    <location>
        <begin position="187"/>
        <end position="306"/>
    </location>
</feature>
<dbReference type="SUPFAM" id="SSF55753">
    <property type="entry name" value="Actin depolymerizing proteins"/>
    <property type="match status" value="1"/>
</dbReference>
<organism evidence="2 3">
    <name type="scientific">Sphaerulina musiva (strain SO2202)</name>
    <name type="common">Poplar stem canker fungus</name>
    <name type="synonym">Septoria musiva</name>
    <dbReference type="NCBI Taxonomy" id="692275"/>
    <lineage>
        <taxon>Eukaryota</taxon>
        <taxon>Fungi</taxon>
        <taxon>Dikarya</taxon>
        <taxon>Ascomycota</taxon>
        <taxon>Pezizomycotina</taxon>
        <taxon>Dothideomycetes</taxon>
        <taxon>Dothideomycetidae</taxon>
        <taxon>Mycosphaerellales</taxon>
        <taxon>Mycosphaerellaceae</taxon>
        <taxon>Sphaerulina</taxon>
    </lineage>
</organism>
<dbReference type="AlphaFoldDB" id="M3C4L9"/>
<dbReference type="OrthoDB" id="74412at2759"/>
<feature type="compositionally biased region" description="Acidic residues" evidence="1">
    <location>
        <begin position="484"/>
        <end position="495"/>
    </location>
</feature>
<feature type="compositionally biased region" description="Basic and acidic residues" evidence="1">
    <location>
        <begin position="627"/>
        <end position="640"/>
    </location>
</feature>
<feature type="compositionally biased region" description="Acidic residues" evidence="1">
    <location>
        <begin position="142"/>
        <end position="151"/>
    </location>
</feature>
<accession>M3C4L9</accession>
<feature type="compositionally biased region" description="Low complexity" evidence="1">
    <location>
        <begin position="821"/>
        <end position="831"/>
    </location>
</feature>
<dbReference type="Gene3D" id="3.40.20.10">
    <property type="entry name" value="Severin"/>
    <property type="match status" value="1"/>
</dbReference>
<evidence type="ECO:0000256" key="1">
    <source>
        <dbReference type="SAM" id="MobiDB-lite"/>
    </source>
</evidence>
<feature type="compositionally biased region" description="Polar residues" evidence="1">
    <location>
        <begin position="845"/>
        <end position="856"/>
    </location>
</feature>
<feature type="compositionally biased region" description="Polar residues" evidence="1">
    <location>
        <begin position="544"/>
        <end position="559"/>
    </location>
</feature>
<feature type="compositionally biased region" description="Polar residues" evidence="1">
    <location>
        <begin position="570"/>
        <end position="593"/>
    </location>
</feature>
<protein>
    <recommendedName>
        <fullName evidence="4">ADF-H domain-containing protein</fullName>
    </recommendedName>
</protein>
<dbReference type="STRING" id="692275.M3C4L9"/>
<proteinExistence type="predicted"/>
<dbReference type="RefSeq" id="XP_016763367.1">
    <property type="nucleotide sequence ID" value="XM_016900582.1"/>
</dbReference>
<feature type="compositionally biased region" description="Low complexity" evidence="1">
    <location>
        <begin position="759"/>
        <end position="770"/>
    </location>
</feature>
<dbReference type="GeneID" id="27897719"/>
<feature type="compositionally biased region" description="Low complexity" evidence="1">
    <location>
        <begin position="372"/>
        <end position="393"/>
    </location>
</feature>
<evidence type="ECO:0008006" key="4">
    <source>
        <dbReference type="Google" id="ProtNLM"/>
    </source>
</evidence>
<name>M3C4L9_SPHMS</name>
<sequence length="1132" mass="121812">MSLNGLDATEVQEAYQSAIAEAGGWFLLKYESRDAVNLLSKGKHGVSEARNALAAYPEASPLYGLLMYRRRRILIKYIPEGTSRLLQARTLVHLQDVLEHYAPHETLLELTDSDGLNDTALAASFHLHTASPSPGPGRLDELREEEEDDGAQGDSSSANTSAATTLGPQRYGADRGIGKRAQRSMTSLHSLNPNTPPAAGLSIGTPAEVPSLNVPSAINPGPLPSTSHEPPASLPAEAPRISASPGPESDTMVPQAQSAHAIDITVTRSDLESSSQSPEGEATELPQRRQSLGAISLMRSQSMDDDPYDFSQYDALFKPKIKLGPRPITAPDKVKRPAAPRVSAVPGNVKTVPKKQEPTTPQSQGQPFMPRSATAPSPLESAAPALPSAPEIPMYTPRPMSRGSIRSAPSHKPGPMSADKLRLMKAVELRRKQMRKSHGTTFNPINEELPDVPAVPDVRQPSAVVEAKSPVPQHQSQSKANSEQEPEVNSTDDESQNQSSKADSGIEIRYGTPDTQRTEETIEEVPEHAVVALGSDEEELEVPSSETTTTLNDPSSNIDNGDHEDIHTDAASTTASQTPTEQPTVSEHGSEGTTRGPRIVLADETPPRVSATEIVAESDQEDGDAAEPVKDHDKQDHDNADVQSSTMDVAKRRRGIVEPLSLDTTPGNPDDDDLDSDDDEFFEELHSATVQEAKPITVARSPIALAFHARRLSAETLASVNSVQMARAAKSAPSEASDHEVRSPWLGSSPASPAKNQESASAARARNVSSGISKRIQALTERSIKESSPPSTAASPGGPGKSSRRTPPGSRASYRRQSRHSAATTPTLTTPSEEDRPAWSVQHDPVTNRNTVSVSTRIARPGVPMPITTRTATIPEPSSGDEVIKTPTTPAIEVDPPQSSAHSIKSIDSRSLHSHSRGRRFGLQRHHSTPALDEFPPPPPNIRISSTMSLPVPDENIAPKEGNKASRFFKRMSVLAGPKKKSGPHSPPASRSPLKSQSTLSPPQSARPMSVAATKSDTPPAAVVGDLNVQFPDSLLWKRRIVTVDDYGVLQFAIAQAMDIHRGVAMKRYPLTEFKAPFVPDLDQQELPHSVVLEFDDGTSLQVACEDAMTQRQVLSLLTTYWKAYMDNMTEV</sequence>
<dbReference type="HOGENOM" id="CLU_004392_0_0_1"/>
<feature type="compositionally biased region" description="Low complexity" evidence="1">
    <location>
        <begin position="155"/>
        <end position="165"/>
    </location>
</feature>
<reference evidence="2 3" key="1">
    <citation type="journal article" date="2012" name="PLoS Pathog.">
        <title>Diverse lifestyles and strategies of plant pathogenesis encoded in the genomes of eighteen Dothideomycetes fungi.</title>
        <authorList>
            <person name="Ohm R.A."/>
            <person name="Feau N."/>
            <person name="Henrissat B."/>
            <person name="Schoch C.L."/>
            <person name="Horwitz B.A."/>
            <person name="Barry K.W."/>
            <person name="Condon B.J."/>
            <person name="Copeland A.C."/>
            <person name="Dhillon B."/>
            <person name="Glaser F."/>
            <person name="Hesse C.N."/>
            <person name="Kosti I."/>
            <person name="LaButti K."/>
            <person name="Lindquist E.A."/>
            <person name="Lucas S."/>
            <person name="Salamov A.A."/>
            <person name="Bradshaw R.E."/>
            <person name="Ciuffetti L."/>
            <person name="Hamelin R.C."/>
            <person name="Kema G.H.J."/>
            <person name="Lawrence C."/>
            <person name="Scott J.A."/>
            <person name="Spatafora J.W."/>
            <person name="Turgeon B.G."/>
            <person name="de Wit P.J.G.M."/>
            <person name="Zhong S."/>
            <person name="Goodwin S.B."/>
            <person name="Grigoriev I.V."/>
        </authorList>
    </citation>
    <scope>NUCLEOTIDE SEQUENCE [LARGE SCALE GENOMIC DNA]</scope>
    <source>
        <strain evidence="2 3">SO2202</strain>
    </source>
</reference>
<feature type="compositionally biased region" description="Acidic residues" evidence="1">
    <location>
        <begin position="669"/>
        <end position="680"/>
    </location>
</feature>
<dbReference type="OMA" id="GNTLQCA"/>
<gene>
    <name evidence="2" type="ORF">SEPMUDRAFT_105531</name>
</gene>
<feature type="compositionally biased region" description="Polar residues" evidence="1">
    <location>
        <begin position="749"/>
        <end position="758"/>
    </location>
</feature>
<dbReference type="Proteomes" id="UP000016931">
    <property type="component" value="Unassembled WGS sequence"/>
</dbReference>
<feature type="region of interest" description="Disordered" evidence="1">
    <location>
        <begin position="431"/>
        <end position="680"/>
    </location>
</feature>
<feature type="compositionally biased region" description="Polar residues" evidence="1">
    <location>
        <begin position="472"/>
        <end position="483"/>
    </location>
</feature>
<dbReference type="eggNOG" id="ENOG502RYYT">
    <property type="taxonomic scope" value="Eukaryota"/>
</dbReference>
<feature type="compositionally biased region" description="Polar residues" evidence="1">
    <location>
        <begin position="993"/>
        <end position="1004"/>
    </location>
</feature>
<feature type="compositionally biased region" description="Acidic residues" evidence="1">
    <location>
        <begin position="616"/>
        <end position="625"/>
    </location>
</feature>
<feature type="region of interest" description="Disordered" evidence="1">
    <location>
        <begin position="723"/>
        <end position="1019"/>
    </location>
</feature>
<feature type="compositionally biased region" description="Low complexity" evidence="1">
    <location>
        <begin position="787"/>
        <end position="796"/>
    </location>
</feature>
<feature type="region of interest" description="Disordered" evidence="1">
    <location>
        <begin position="126"/>
        <end position="174"/>
    </location>
</feature>
<feature type="compositionally biased region" description="Polar residues" evidence="1">
    <location>
        <begin position="266"/>
        <end position="278"/>
    </location>
</feature>
<evidence type="ECO:0000313" key="2">
    <source>
        <dbReference type="EMBL" id="EMF15246.1"/>
    </source>
</evidence>
<evidence type="ECO:0000313" key="3">
    <source>
        <dbReference type="Proteomes" id="UP000016931"/>
    </source>
</evidence>
<feature type="region of interest" description="Disordered" evidence="1">
    <location>
        <begin position="322"/>
        <end position="419"/>
    </location>
</feature>
<keyword evidence="3" id="KW-1185">Reference proteome</keyword>
<dbReference type="InterPro" id="IPR029006">
    <property type="entry name" value="ADF-H/Gelsolin-like_dom_sf"/>
</dbReference>
<feature type="compositionally biased region" description="Basic residues" evidence="1">
    <location>
        <begin position="912"/>
        <end position="928"/>
    </location>
</feature>